<reference evidence="5 6" key="1">
    <citation type="submission" date="2017-06" db="EMBL/GenBank/DDBJ databases">
        <title>A platform for efficient transgenesis in Macrostomum lignano, a flatworm model organism for stem cell research.</title>
        <authorList>
            <person name="Berezikov E."/>
        </authorList>
    </citation>
    <scope>NUCLEOTIDE SEQUENCE [LARGE SCALE GENOMIC DNA]</scope>
    <source>
        <strain evidence="5">DV1</strain>
        <tissue evidence="5">Whole organism</tissue>
    </source>
</reference>
<feature type="non-terminal residue" evidence="5">
    <location>
        <position position="1"/>
    </location>
</feature>
<dbReference type="InterPro" id="IPR035914">
    <property type="entry name" value="Sperma_CUB_dom_sf"/>
</dbReference>
<dbReference type="PANTHER" id="PTHR24251:SF37">
    <property type="entry name" value="CUB DOMAIN-CONTAINING PROTEIN"/>
    <property type="match status" value="1"/>
</dbReference>
<feature type="domain" description="CUB" evidence="4">
    <location>
        <begin position="97"/>
        <end position="222"/>
    </location>
</feature>
<comment type="caution">
    <text evidence="3">Lacks conserved residue(s) required for the propagation of feature annotation.</text>
</comment>
<dbReference type="SMART" id="SM00042">
    <property type="entry name" value="CUB"/>
    <property type="match status" value="3"/>
</dbReference>
<evidence type="ECO:0000313" key="6">
    <source>
        <dbReference type="Proteomes" id="UP000215902"/>
    </source>
</evidence>
<evidence type="ECO:0000259" key="4">
    <source>
        <dbReference type="PROSITE" id="PS01180"/>
    </source>
</evidence>
<dbReference type="SUPFAM" id="SSF49854">
    <property type="entry name" value="Spermadhesin, CUB domain"/>
    <property type="match status" value="5"/>
</dbReference>
<protein>
    <recommendedName>
        <fullName evidence="4">CUB domain-containing protein</fullName>
    </recommendedName>
</protein>
<keyword evidence="1" id="KW-0677">Repeat</keyword>
<evidence type="ECO:0000256" key="3">
    <source>
        <dbReference type="PROSITE-ProRule" id="PRU00059"/>
    </source>
</evidence>
<accession>A0A267GB44</accession>
<evidence type="ECO:0000256" key="2">
    <source>
        <dbReference type="ARBA" id="ARBA00023157"/>
    </source>
</evidence>
<dbReference type="PROSITE" id="PS01180">
    <property type="entry name" value="CUB"/>
    <property type="match status" value="4"/>
</dbReference>
<sequence>TELRFLSSFRDAFRRKNNQLNRKGSLSGFLYKQVLIFYYANCLANLQKLSCTSTIFFLSATAAPMAKDAAARGPPLAVLVISTALLAAAAAAQDPVCGRPTLASDAAGGQLVSHAGYPTWLLGNGSSLSCAWQLQAPPGSALSVQFESVGLASPDDCVELADPAGWRPQMFACGPAAAASAASVGYISGGPIVSLRAKLQSPMIATGFGPPATGFRLVYRFYKPADCNRQIQVSSANGTVSGNRYLASNWCPGGLTWRWIFSTRGSGGFALNFLNVSLDEGDCLAVLAGSGRELARRCGAAARPEIQFWPSSAGSTDQLILNFAAAGSEFAGSSSRWSTSGFLVHYAQVSVCNTNGQSVDVTRTSSVEYRPPAPLSGWRFCSWMLTGPPGQQLALWLHPPGLAAADSASCLTVAGGSSSGGSWTRLCGGDLRAGARHRTLVNDNLAKLIYLSSEGDPGFRMAWTLAGTYCGQLAWNNFTDNGTLSSHSGYPDASYPANMDCNWTVPYSPASMLIASVSRLSLADPSDCLIFNEATGGQRFCGPADLYANATFSISSSDGLSIRFVSGSAGGAGGFQLSVSTVRIRTPAACNATVQISSRWDGGYFDSHPGFGSEPYPNNAECVWQISVSPGAGQLLAWFEELQLEACCDRVHVYEGAMESPGRRLLGSVSSDAAEWPSRTVYNASGGVMAVRLSTDAAGTGRGFRMRYSAAAGLRRNCSSGSLTAPADRLKSHPELGLTGYAGGSNCSWRLVAPSGISDKKLLIRFDRLSLRPGDCVSVRNGPAVARRHCGLAGLDSQSSLLLLDVSTTVTLHFDAPTLDGPFRGSEDDRNRGFALRYYWVSACPTNGQTVHSTAGTIGSHRANATALNSSSHYYCSWNFKPTANKKFVYRFETASLPSFNSCAIIETRSAGGVFDSRLYSGNGSPLPAQAFAIEAADATFALVLKTVETDFLVRYFIGDVCGQPVWSNSSSGRLRSPAEGGLAFPAIQNISCRWRIPVPAGSRLTVATSGFLLTVTTTVSASDSATTPPPTGKASCCAPTAAAASTIAESVGDRGGLVHRVPLWECAAAAAAARPVAGQPRSDRRRLPFRRRR</sequence>
<gene>
    <name evidence="5" type="ORF">BOX15_Mlig000012g4</name>
</gene>
<comment type="caution">
    <text evidence="5">The sequence shown here is derived from an EMBL/GenBank/DDBJ whole genome shotgun (WGS) entry which is preliminary data.</text>
</comment>
<dbReference type="STRING" id="282301.A0A267GB44"/>
<dbReference type="Pfam" id="PF00431">
    <property type="entry name" value="CUB"/>
    <property type="match status" value="2"/>
</dbReference>
<name>A0A267GB44_9PLAT</name>
<feature type="domain" description="CUB" evidence="4">
    <location>
        <begin position="470"/>
        <end position="582"/>
    </location>
</feature>
<dbReference type="PANTHER" id="PTHR24251">
    <property type="entry name" value="OVOCHYMASE-RELATED"/>
    <property type="match status" value="1"/>
</dbReference>
<dbReference type="CDD" id="cd00041">
    <property type="entry name" value="CUB"/>
    <property type="match status" value="1"/>
</dbReference>
<dbReference type="EMBL" id="NIVC01000426">
    <property type="protein sequence ID" value="PAA83248.1"/>
    <property type="molecule type" value="Genomic_DNA"/>
</dbReference>
<keyword evidence="6" id="KW-1185">Reference proteome</keyword>
<organism evidence="5 6">
    <name type="scientific">Macrostomum lignano</name>
    <dbReference type="NCBI Taxonomy" id="282301"/>
    <lineage>
        <taxon>Eukaryota</taxon>
        <taxon>Metazoa</taxon>
        <taxon>Spiralia</taxon>
        <taxon>Lophotrochozoa</taxon>
        <taxon>Platyhelminthes</taxon>
        <taxon>Rhabditophora</taxon>
        <taxon>Macrostomorpha</taxon>
        <taxon>Macrostomida</taxon>
        <taxon>Macrostomidae</taxon>
        <taxon>Macrostomum</taxon>
    </lineage>
</organism>
<dbReference type="InterPro" id="IPR000859">
    <property type="entry name" value="CUB_dom"/>
</dbReference>
<evidence type="ECO:0000313" key="5">
    <source>
        <dbReference type="EMBL" id="PAA83248.1"/>
    </source>
</evidence>
<feature type="domain" description="CUB" evidence="4">
    <location>
        <begin position="718"/>
        <end position="841"/>
    </location>
</feature>
<dbReference type="Proteomes" id="UP000215902">
    <property type="component" value="Unassembled WGS sequence"/>
</dbReference>
<dbReference type="Gene3D" id="2.60.120.290">
    <property type="entry name" value="Spermadhesin, CUB domain"/>
    <property type="match status" value="2"/>
</dbReference>
<keyword evidence="2" id="KW-1015">Disulfide bond</keyword>
<dbReference type="AlphaFoldDB" id="A0A267GB44"/>
<evidence type="ECO:0000256" key="1">
    <source>
        <dbReference type="ARBA" id="ARBA00022737"/>
    </source>
</evidence>
<proteinExistence type="predicted"/>
<feature type="domain" description="CUB" evidence="4">
    <location>
        <begin position="590"/>
        <end position="711"/>
    </location>
</feature>